<feature type="transmembrane region" description="Helical" evidence="1">
    <location>
        <begin position="94"/>
        <end position="117"/>
    </location>
</feature>
<reference evidence="2" key="1">
    <citation type="submission" date="2019-08" db="EMBL/GenBank/DDBJ databases">
        <authorList>
            <person name="Kucharzyk K."/>
            <person name="Murdoch R.W."/>
            <person name="Higgins S."/>
            <person name="Loffler F."/>
        </authorList>
    </citation>
    <scope>NUCLEOTIDE SEQUENCE</scope>
</reference>
<proteinExistence type="predicted"/>
<feature type="transmembrane region" description="Helical" evidence="1">
    <location>
        <begin position="50"/>
        <end position="74"/>
    </location>
</feature>
<comment type="caution">
    <text evidence="2">The sequence shown here is derived from an EMBL/GenBank/DDBJ whole genome shotgun (WGS) entry which is preliminary data.</text>
</comment>
<sequence length="155" mass="18186">MKEPFNLDRMLHRGIYNLDGDKKEQLEWSFRTVFSKLLGITKEYTVGDKFIAWAFFIYSFVYSFVLIFIVAAVWNLFSPWPTEWWGHYSLVVYLLVPGVMAAISTFWFGIGGFIDLFRLFRDLKARLNDPLDDGWVEGHVPAADKAKFEELEKRV</sequence>
<organism evidence="2">
    <name type="scientific">bioreactor metagenome</name>
    <dbReference type="NCBI Taxonomy" id="1076179"/>
    <lineage>
        <taxon>unclassified sequences</taxon>
        <taxon>metagenomes</taxon>
        <taxon>ecological metagenomes</taxon>
    </lineage>
</organism>
<name>A0A645HT48_9ZZZZ</name>
<accession>A0A645HT48</accession>
<dbReference type="EMBL" id="VSSQ01099465">
    <property type="protein sequence ID" value="MPN42030.1"/>
    <property type="molecule type" value="Genomic_DNA"/>
</dbReference>
<dbReference type="AlphaFoldDB" id="A0A645HT48"/>
<evidence type="ECO:0000313" key="2">
    <source>
        <dbReference type="EMBL" id="MPN42030.1"/>
    </source>
</evidence>
<keyword evidence="1" id="KW-0812">Transmembrane</keyword>
<protein>
    <submittedName>
        <fullName evidence="2">Uncharacterized protein</fullName>
    </submittedName>
</protein>
<keyword evidence="1" id="KW-0472">Membrane</keyword>
<gene>
    <name evidence="2" type="ORF">SDC9_189586</name>
</gene>
<keyword evidence="1" id="KW-1133">Transmembrane helix</keyword>
<evidence type="ECO:0000256" key="1">
    <source>
        <dbReference type="SAM" id="Phobius"/>
    </source>
</evidence>